<keyword evidence="1" id="KW-0001">2Fe-2S</keyword>
<keyword evidence="7" id="KW-1185">Reference proteome</keyword>
<dbReference type="RefSeq" id="WP_109873687.1">
    <property type="nucleotide sequence ID" value="NZ_QGNA01000009.1"/>
</dbReference>
<dbReference type="Gene3D" id="3.40.5.90">
    <property type="entry name" value="CDGSH iron-sulfur domain, mitoNEET-type"/>
    <property type="match status" value="2"/>
</dbReference>
<reference evidence="7" key="1">
    <citation type="submission" date="2018-05" db="EMBL/GenBank/DDBJ databases">
        <authorList>
            <person name="Du Z."/>
            <person name="Wang X."/>
        </authorList>
    </citation>
    <scope>NUCLEOTIDE SEQUENCE [LARGE SCALE GENOMIC DNA]</scope>
    <source>
        <strain evidence="7">CQN31</strain>
    </source>
</reference>
<dbReference type="InterPro" id="IPR052950">
    <property type="entry name" value="CISD"/>
</dbReference>
<dbReference type="OrthoDB" id="9795032at2"/>
<proteinExistence type="predicted"/>
<feature type="domain" description="Iron-binding zinc finger CDGSH type" evidence="5">
    <location>
        <begin position="50"/>
        <end position="80"/>
    </location>
</feature>
<protein>
    <submittedName>
        <fullName evidence="6">Glutamate synthase</fullName>
    </submittedName>
</protein>
<evidence type="ECO:0000256" key="1">
    <source>
        <dbReference type="ARBA" id="ARBA00022714"/>
    </source>
</evidence>
<dbReference type="InterPro" id="IPR042216">
    <property type="entry name" value="MitoNEET_CISD"/>
</dbReference>
<dbReference type="Pfam" id="PF09360">
    <property type="entry name" value="zf-CDGSH"/>
    <property type="match status" value="1"/>
</dbReference>
<dbReference type="GO" id="GO:0051537">
    <property type="term" value="F:2 iron, 2 sulfur cluster binding"/>
    <property type="evidence" value="ECO:0007669"/>
    <property type="project" value="UniProtKB-KW"/>
</dbReference>
<evidence type="ECO:0000259" key="5">
    <source>
        <dbReference type="SMART" id="SM00704"/>
    </source>
</evidence>
<keyword evidence="2" id="KW-0479">Metal-binding</keyword>
<feature type="domain" description="Iron-binding zinc finger CDGSH type" evidence="5">
    <location>
        <begin position="12"/>
        <end position="49"/>
    </location>
</feature>
<dbReference type="EMBL" id="QGNA01000009">
    <property type="protein sequence ID" value="PWS34026.1"/>
    <property type="molecule type" value="Genomic_DNA"/>
</dbReference>
<name>A0A317F8Y1_9PROT</name>
<dbReference type="AlphaFoldDB" id="A0A317F8Y1"/>
<evidence type="ECO:0000313" key="7">
    <source>
        <dbReference type="Proteomes" id="UP000245765"/>
    </source>
</evidence>
<sequence>MSEQQLPAVAQKAPFAVEVTEGKTYWWCACGLSKKQPFCDGSHKGSGLSPVSWTAEKDGKAWFCGCKQTGKSPLCDGAHKGL</sequence>
<dbReference type="InterPro" id="IPR018967">
    <property type="entry name" value="FeS-contain_CDGSH-typ"/>
</dbReference>
<keyword evidence="3" id="KW-0408">Iron</keyword>
<dbReference type="PANTHER" id="PTHR46491:SF3">
    <property type="entry name" value="CDGSH IRON-SULFUR DOMAIN-CONTAINING PROTEIN 3, MITOCHONDRIAL"/>
    <property type="match status" value="1"/>
</dbReference>
<dbReference type="PANTHER" id="PTHR46491">
    <property type="entry name" value="CDGSH IRON SULFUR DOMAIN PROTEIN HOMOLOG"/>
    <property type="match status" value="1"/>
</dbReference>
<dbReference type="Proteomes" id="UP000245765">
    <property type="component" value="Unassembled WGS sequence"/>
</dbReference>
<keyword evidence="4" id="KW-0411">Iron-sulfur</keyword>
<evidence type="ECO:0000256" key="2">
    <source>
        <dbReference type="ARBA" id="ARBA00022723"/>
    </source>
</evidence>
<evidence type="ECO:0000313" key="6">
    <source>
        <dbReference type="EMBL" id="PWS34026.1"/>
    </source>
</evidence>
<comment type="caution">
    <text evidence="6">The sequence shown here is derived from an EMBL/GenBank/DDBJ whole genome shotgun (WGS) entry which is preliminary data.</text>
</comment>
<evidence type="ECO:0000256" key="4">
    <source>
        <dbReference type="ARBA" id="ARBA00023014"/>
    </source>
</evidence>
<gene>
    <name evidence="6" type="ORF">DFH01_27220</name>
</gene>
<accession>A0A317F8Y1</accession>
<dbReference type="GO" id="GO:0005737">
    <property type="term" value="C:cytoplasm"/>
    <property type="evidence" value="ECO:0007669"/>
    <property type="project" value="UniProtKB-ARBA"/>
</dbReference>
<dbReference type="SMART" id="SM00704">
    <property type="entry name" value="ZnF_CDGSH"/>
    <property type="match status" value="2"/>
</dbReference>
<dbReference type="GO" id="GO:0046872">
    <property type="term" value="F:metal ion binding"/>
    <property type="evidence" value="ECO:0007669"/>
    <property type="project" value="UniProtKB-KW"/>
</dbReference>
<evidence type="ECO:0000256" key="3">
    <source>
        <dbReference type="ARBA" id="ARBA00023004"/>
    </source>
</evidence>
<organism evidence="6 7">
    <name type="scientific">Falsiroseomonas bella</name>
    <dbReference type="NCBI Taxonomy" id="2184016"/>
    <lineage>
        <taxon>Bacteria</taxon>
        <taxon>Pseudomonadati</taxon>
        <taxon>Pseudomonadota</taxon>
        <taxon>Alphaproteobacteria</taxon>
        <taxon>Acetobacterales</taxon>
        <taxon>Roseomonadaceae</taxon>
        <taxon>Falsiroseomonas</taxon>
    </lineage>
</organism>